<evidence type="ECO:0000256" key="1">
    <source>
        <dbReference type="SAM" id="Phobius"/>
    </source>
</evidence>
<feature type="transmembrane region" description="Helical" evidence="1">
    <location>
        <begin position="91"/>
        <end position="109"/>
    </location>
</feature>
<organism evidence="2 3">
    <name type="scientific">Olivibacter domesticus</name>
    <name type="common">Pseudosphingobacterium domesticum</name>
    <dbReference type="NCBI Taxonomy" id="407022"/>
    <lineage>
        <taxon>Bacteria</taxon>
        <taxon>Pseudomonadati</taxon>
        <taxon>Bacteroidota</taxon>
        <taxon>Sphingobacteriia</taxon>
        <taxon>Sphingobacteriales</taxon>
        <taxon>Sphingobacteriaceae</taxon>
        <taxon>Olivibacter</taxon>
    </lineage>
</organism>
<accession>A0A1H7IC50</accession>
<evidence type="ECO:0000313" key="2">
    <source>
        <dbReference type="EMBL" id="SEK60143.1"/>
    </source>
</evidence>
<name>A0A1H7IC50_OLID1</name>
<evidence type="ECO:0000313" key="3">
    <source>
        <dbReference type="Proteomes" id="UP000199421"/>
    </source>
</evidence>
<keyword evidence="1" id="KW-0472">Membrane</keyword>
<sequence>MKALNRMSISEKAELLHQFFPEEMHYLLAHIQEACRARVNAPQSRLDNWEQTGLKFERWMFLNQEIAESITANVNQIASNKKMFSKYLFRGDKALVTLLYMPIFINFWYPPESPFYYAYLLFFGNSLRNNRKAMSANPPSPIK</sequence>
<proteinExistence type="predicted"/>
<keyword evidence="1" id="KW-0812">Transmembrane</keyword>
<protein>
    <submittedName>
        <fullName evidence="2">Uncharacterized protein</fullName>
    </submittedName>
</protein>
<dbReference type="Proteomes" id="UP000199421">
    <property type="component" value="Unassembled WGS sequence"/>
</dbReference>
<dbReference type="RefSeq" id="WP_093318273.1">
    <property type="nucleotide sequence ID" value="NZ_FOAF01000001.1"/>
</dbReference>
<dbReference type="EMBL" id="FOAF01000001">
    <property type="protein sequence ID" value="SEK60143.1"/>
    <property type="molecule type" value="Genomic_DNA"/>
</dbReference>
<dbReference type="OrthoDB" id="969612at2"/>
<reference evidence="3" key="1">
    <citation type="submission" date="2016-10" db="EMBL/GenBank/DDBJ databases">
        <authorList>
            <person name="Varghese N."/>
            <person name="Submissions S."/>
        </authorList>
    </citation>
    <scope>NUCLEOTIDE SEQUENCE [LARGE SCALE GENOMIC DNA]</scope>
    <source>
        <strain evidence="3">DSM 18733</strain>
    </source>
</reference>
<dbReference type="AlphaFoldDB" id="A0A1H7IC50"/>
<keyword evidence="1" id="KW-1133">Transmembrane helix</keyword>
<keyword evidence="3" id="KW-1185">Reference proteome</keyword>
<gene>
    <name evidence="2" type="ORF">SAMN05661044_00655</name>
</gene>
<dbReference type="STRING" id="407022.SAMN05661044_00655"/>